<dbReference type="SMART" id="SM00256">
    <property type="entry name" value="FBOX"/>
    <property type="match status" value="1"/>
</dbReference>
<evidence type="ECO:0000256" key="1">
    <source>
        <dbReference type="SAM" id="MobiDB-lite"/>
    </source>
</evidence>
<dbReference type="SUPFAM" id="SSF81383">
    <property type="entry name" value="F-box domain"/>
    <property type="match status" value="1"/>
</dbReference>
<dbReference type="OMA" id="WAMGTTI"/>
<reference evidence="3" key="2">
    <citation type="submission" date="2018-10" db="UniProtKB">
        <authorList>
            <consortium name="EnsemblPlants"/>
        </authorList>
    </citation>
    <scope>IDENTIFICATION</scope>
</reference>
<dbReference type="Proteomes" id="UP000019116">
    <property type="component" value="Chromosome 6A"/>
</dbReference>
<dbReference type="Pfam" id="PF12937">
    <property type="entry name" value="F-box-like"/>
    <property type="match status" value="1"/>
</dbReference>
<reference evidence="3" key="1">
    <citation type="submission" date="2018-08" db="EMBL/GenBank/DDBJ databases">
        <authorList>
            <person name="Rossello M."/>
        </authorList>
    </citation>
    <scope>NUCLEOTIDE SEQUENCE [LARGE SCALE GENOMIC DNA]</scope>
    <source>
        <strain evidence="3">cv. Chinese Spring</strain>
    </source>
</reference>
<name>A0A3B6NK72_WHEAT</name>
<proteinExistence type="predicted"/>
<dbReference type="Gramene" id="TraesROB_scaffold_146808_01G000100.1">
    <property type="protein sequence ID" value="TraesROB_scaffold_146808_01G000100.1"/>
    <property type="gene ID" value="TraesROB_scaffold_146808_01G000100"/>
</dbReference>
<dbReference type="STRING" id="4565.A0A3B6NK72"/>
<evidence type="ECO:0000313" key="4">
    <source>
        <dbReference type="Proteomes" id="UP000019116"/>
    </source>
</evidence>
<dbReference type="PANTHER" id="PTHR32133">
    <property type="entry name" value="OS07G0120400 PROTEIN"/>
    <property type="match status" value="1"/>
</dbReference>
<dbReference type="AlphaFoldDB" id="A0A3B6NK72"/>
<dbReference type="InterPro" id="IPR001810">
    <property type="entry name" value="F-box_dom"/>
</dbReference>
<dbReference type="Gramene" id="TraesCS6A02G063600.1">
    <property type="protein sequence ID" value="TraesCS6A02G063600.1"/>
    <property type="gene ID" value="TraesCS6A02G063600"/>
</dbReference>
<dbReference type="Gene3D" id="1.20.1280.50">
    <property type="match status" value="1"/>
</dbReference>
<dbReference type="EnsemblPlants" id="TraesCS6A02G063600.1">
    <property type="protein sequence ID" value="TraesCS6A02G063600.1"/>
    <property type="gene ID" value="TraesCS6A02G063600"/>
</dbReference>
<dbReference type="InterPro" id="IPR036047">
    <property type="entry name" value="F-box-like_dom_sf"/>
</dbReference>
<sequence length="443" mass="48638">MASVSSLQPSLGSPLDYVAIQVQSRTISPKRKEKSSAPATRASEMTSRHRPPPSPAAGPLENDDLLSEILLRLPPQPSSLPRASAVCTRWRSLASDPGFCRRFRIHHRRNLPLLGFFENSLGRSFIPALEAPNRVPPGRFSLQPGDSDPIPFRCIGCRHGLVLVFDLRRLYLVWDPVTGHQHRLACPPGFDPEGSTVNGAVLRAGPDVQHFQVVLVAAGDDDRKQRRVFACVYSSETGGWGNVTSTPIESEVPNVLPIAVDTVPAVLVGRSLYWLLKGSSSSHSPFNAEKQIIEFDLEKQKLAVIRMPGAADVFLGRVTVVQEDGGGLGFLIVKDLTAQAQLWKRKMDSDGVGSWELKRTIDLNKLLSLNLEKHIGIIRFAEDNNLLVLPTVFGLFTVQLQSLQYKKLSGYNKFCHLHPFESVYIAETGIGGGHGAPDLLQNT</sequence>
<protein>
    <recommendedName>
        <fullName evidence="2">F-box domain-containing protein</fullName>
    </recommendedName>
</protein>
<dbReference type="Gramene" id="TraesCLE_scaffold_159077_01G000100.1">
    <property type="protein sequence ID" value="TraesCLE_scaffold_159077_01G000100.1"/>
    <property type="gene ID" value="TraesCLE_scaffold_159077_01G000100"/>
</dbReference>
<dbReference type="InterPro" id="IPR056592">
    <property type="entry name" value="Beta-prop_At3g26010-like"/>
</dbReference>
<dbReference type="Gramene" id="TraesCS6A03G0141900.1">
    <property type="protein sequence ID" value="TraesCS6A03G0141900.1.CDS"/>
    <property type="gene ID" value="TraesCS6A03G0141900"/>
</dbReference>
<organism evidence="3">
    <name type="scientific">Triticum aestivum</name>
    <name type="common">Wheat</name>
    <dbReference type="NCBI Taxonomy" id="4565"/>
    <lineage>
        <taxon>Eukaryota</taxon>
        <taxon>Viridiplantae</taxon>
        <taxon>Streptophyta</taxon>
        <taxon>Embryophyta</taxon>
        <taxon>Tracheophyta</taxon>
        <taxon>Spermatophyta</taxon>
        <taxon>Magnoliopsida</taxon>
        <taxon>Liliopsida</taxon>
        <taxon>Poales</taxon>
        <taxon>Poaceae</taxon>
        <taxon>BOP clade</taxon>
        <taxon>Pooideae</taxon>
        <taxon>Triticodae</taxon>
        <taxon>Triticeae</taxon>
        <taxon>Triticinae</taxon>
        <taxon>Triticum</taxon>
    </lineage>
</organism>
<keyword evidence="4" id="KW-1185">Reference proteome</keyword>
<dbReference type="PANTHER" id="PTHR32133:SF320">
    <property type="entry name" value="F-BOX DOMAIN-CONTAINING PROTEIN"/>
    <property type="match status" value="1"/>
</dbReference>
<feature type="domain" description="F-box" evidence="2">
    <location>
        <begin position="63"/>
        <end position="103"/>
    </location>
</feature>
<accession>A0A3B6NK72</accession>
<evidence type="ECO:0000259" key="2">
    <source>
        <dbReference type="SMART" id="SM00256"/>
    </source>
</evidence>
<evidence type="ECO:0000313" key="3">
    <source>
        <dbReference type="EnsemblPlants" id="TraesCS6A02G063600.1"/>
    </source>
</evidence>
<dbReference type="OrthoDB" id="600245at2759"/>
<feature type="region of interest" description="Disordered" evidence="1">
    <location>
        <begin position="24"/>
        <end position="61"/>
    </location>
</feature>
<dbReference type="Pfam" id="PF24750">
    <property type="entry name" value="b-prop_At3g26010-like"/>
    <property type="match status" value="1"/>
</dbReference>